<evidence type="ECO:0000256" key="4">
    <source>
        <dbReference type="ARBA" id="ARBA00022679"/>
    </source>
</evidence>
<evidence type="ECO:0000256" key="7">
    <source>
        <dbReference type="ARBA" id="ARBA00023136"/>
    </source>
</evidence>
<reference evidence="11 12" key="1">
    <citation type="submission" date="2024-09" db="EMBL/GenBank/DDBJ databases">
        <authorList>
            <person name="D'Angelo T."/>
        </authorList>
    </citation>
    <scope>NUCLEOTIDE SEQUENCE [LARGE SCALE GENOMIC DNA]</scope>
    <source>
        <strain evidence="11">SAG AM-311-F02</strain>
    </source>
</reference>
<feature type="non-terminal residue" evidence="11">
    <location>
        <position position="206"/>
    </location>
</feature>
<keyword evidence="3 11" id="KW-0328">Glycosyltransferase</keyword>
<feature type="domain" description="Glycosyltransferase RgtA/B/C/D-like" evidence="10">
    <location>
        <begin position="88"/>
        <end position="194"/>
    </location>
</feature>
<organism evidence="11 12">
    <name type="scientific">Eiseniibacteriota bacterium</name>
    <dbReference type="NCBI Taxonomy" id="2212470"/>
    <lineage>
        <taxon>Bacteria</taxon>
        <taxon>Candidatus Eiseniibacteriota</taxon>
    </lineage>
</organism>
<keyword evidence="2" id="KW-1003">Cell membrane</keyword>
<evidence type="ECO:0000256" key="3">
    <source>
        <dbReference type="ARBA" id="ARBA00022676"/>
    </source>
</evidence>
<feature type="region of interest" description="Disordered" evidence="8">
    <location>
        <begin position="1"/>
        <end position="22"/>
    </location>
</feature>
<dbReference type="PANTHER" id="PTHR33908:SF11">
    <property type="entry name" value="MEMBRANE PROTEIN"/>
    <property type="match status" value="1"/>
</dbReference>
<keyword evidence="7 9" id="KW-0472">Membrane</keyword>
<sequence>MAKKTKGARPAEPRPGQNRSKQKISRRELAVILIVICGIALLAGILSFDSLPSGIGDNAEFVILARALAQGQGFRYINHPDLRPATKYPPGFPAFLAGWSFIFGDSVKSMKINVLLCFVAAAGLTFLLGRRLIGDHLAALAALTIAISSTVIEYSHQVLSDVPYMLFTLVALYLVITGARGSRTAAAGLLLCIWAYFARTAGASLV</sequence>
<evidence type="ECO:0000256" key="5">
    <source>
        <dbReference type="ARBA" id="ARBA00022692"/>
    </source>
</evidence>
<dbReference type="EMBL" id="JBHPEI010000067">
    <property type="protein sequence ID" value="MFC1800103.1"/>
    <property type="molecule type" value="Genomic_DNA"/>
</dbReference>
<keyword evidence="12" id="KW-1185">Reference proteome</keyword>
<gene>
    <name evidence="11" type="ORF">ACFL2Z_04245</name>
</gene>
<dbReference type="InterPro" id="IPR038731">
    <property type="entry name" value="RgtA/B/C-like"/>
</dbReference>
<protein>
    <submittedName>
        <fullName evidence="11">ArnT family glycosyltransferase</fullName>
        <ecNumber evidence="11">2.4.-.-</ecNumber>
    </submittedName>
</protein>
<evidence type="ECO:0000259" key="10">
    <source>
        <dbReference type="Pfam" id="PF13231"/>
    </source>
</evidence>
<evidence type="ECO:0000256" key="9">
    <source>
        <dbReference type="SAM" id="Phobius"/>
    </source>
</evidence>
<comment type="subcellular location">
    <subcellularLocation>
        <location evidence="1">Cell membrane</location>
        <topology evidence="1">Multi-pass membrane protein</topology>
    </subcellularLocation>
</comment>
<name>A0ABV6YPV6_UNCEI</name>
<dbReference type="PANTHER" id="PTHR33908">
    <property type="entry name" value="MANNOSYLTRANSFERASE YKCB-RELATED"/>
    <property type="match status" value="1"/>
</dbReference>
<evidence type="ECO:0000256" key="6">
    <source>
        <dbReference type="ARBA" id="ARBA00022989"/>
    </source>
</evidence>
<keyword evidence="4 11" id="KW-0808">Transferase</keyword>
<dbReference type="GO" id="GO:0016757">
    <property type="term" value="F:glycosyltransferase activity"/>
    <property type="evidence" value="ECO:0007669"/>
    <property type="project" value="UniProtKB-KW"/>
</dbReference>
<dbReference type="EC" id="2.4.-.-" evidence="11"/>
<dbReference type="Pfam" id="PF13231">
    <property type="entry name" value="PMT_2"/>
    <property type="match status" value="1"/>
</dbReference>
<keyword evidence="5 9" id="KW-0812">Transmembrane</keyword>
<feature type="transmembrane region" description="Helical" evidence="9">
    <location>
        <begin position="136"/>
        <end position="156"/>
    </location>
</feature>
<feature type="transmembrane region" description="Helical" evidence="9">
    <location>
        <begin position="112"/>
        <end position="129"/>
    </location>
</feature>
<proteinExistence type="predicted"/>
<evidence type="ECO:0000313" key="12">
    <source>
        <dbReference type="Proteomes" id="UP001594288"/>
    </source>
</evidence>
<evidence type="ECO:0000256" key="1">
    <source>
        <dbReference type="ARBA" id="ARBA00004651"/>
    </source>
</evidence>
<evidence type="ECO:0000256" key="2">
    <source>
        <dbReference type="ARBA" id="ARBA00022475"/>
    </source>
</evidence>
<keyword evidence="6 9" id="KW-1133">Transmembrane helix</keyword>
<evidence type="ECO:0000256" key="8">
    <source>
        <dbReference type="SAM" id="MobiDB-lite"/>
    </source>
</evidence>
<comment type="caution">
    <text evidence="11">The sequence shown here is derived from an EMBL/GenBank/DDBJ whole genome shotgun (WGS) entry which is preliminary data.</text>
</comment>
<evidence type="ECO:0000313" key="11">
    <source>
        <dbReference type="EMBL" id="MFC1800103.1"/>
    </source>
</evidence>
<feature type="transmembrane region" description="Helical" evidence="9">
    <location>
        <begin position="186"/>
        <end position="205"/>
    </location>
</feature>
<feature type="transmembrane region" description="Helical" evidence="9">
    <location>
        <begin position="162"/>
        <end position="179"/>
    </location>
</feature>
<feature type="transmembrane region" description="Helical" evidence="9">
    <location>
        <begin position="29"/>
        <end position="48"/>
    </location>
</feature>
<dbReference type="Proteomes" id="UP001594288">
    <property type="component" value="Unassembled WGS sequence"/>
</dbReference>
<dbReference type="InterPro" id="IPR050297">
    <property type="entry name" value="LipidA_mod_glycosyltrf_83"/>
</dbReference>
<accession>A0ABV6YPV6</accession>